<evidence type="ECO:0008006" key="4">
    <source>
        <dbReference type="Google" id="ProtNLM"/>
    </source>
</evidence>
<comment type="caution">
    <text evidence="2">The sequence shown here is derived from an EMBL/GenBank/DDBJ whole genome shotgun (WGS) entry which is preliminary data.</text>
</comment>
<accession>A0ABT5UTI2</accession>
<feature type="region of interest" description="Disordered" evidence="1">
    <location>
        <begin position="1"/>
        <end position="20"/>
    </location>
</feature>
<evidence type="ECO:0000313" key="2">
    <source>
        <dbReference type="EMBL" id="MDE1472264.1"/>
    </source>
</evidence>
<keyword evidence="3" id="KW-1185">Reference proteome</keyword>
<evidence type="ECO:0000256" key="1">
    <source>
        <dbReference type="SAM" id="MobiDB-lite"/>
    </source>
</evidence>
<name>A0ABT5UTI2_EUBLI</name>
<gene>
    <name evidence="2" type="ORF">PTZ04_18575</name>
</gene>
<sequence>MAATVDVTNRKRRDTRKKEDQSYKGRLIKIERSIDENAFGRKRFCHRFTVQGVLSRKIFEHLGDMSLDLRDYYRQGEKVIHFAGYSIPAKENKHTLEKRICIECGELVPVRQVYCSYCGSKAWKLEQLFLKENYRKKRGKYFEKRI</sequence>
<proteinExistence type="predicted"/>
<dbReference type="EMBL" id="JAQSVD010000013">
    <property type="protein sequence ID" value="MDE1472264.1"/>
    <property type="molecule type" value="Genomic_DNA"/>
</dbReference>
<evidence type="ECO:0000313" key="3">
    <source>
        <dbReference type="Proteomes" id="UP001215087"/>
    </source>
</evidence>
<reference evidence="2 3" key="1">
    <citation type="submission" date="2023-02" db="EMBL/GenBank/DDBJ databases">
        <title>Comparative genome analysis of Eubacterium limosum species.</title>
        <authorList>
            <person name="Bak J.E."/>
        </authorList>
    </citation>
    <scope>NUCLEOTIDE SEQUENCE [LARGE SCALE GENOMIC DNA]</scope>
    <source>
        <strain evidence="2 3">KGMB01548</strain>
    </source>
</reference>
<organism evidence="2 3">
    <name type="scientific">Eubacterium limosum</name>
    <dbReference type="NCBI Taxonomy" id="1736"/>
    <lineage>
        <taxon>Bacteria</taxon>
        <taxon>Bacillati</taxon>
        <taxon>Bacillota</taxon>
        <taxon>Clostridia</taxon>
        <taxon>Eubacteriales</taxon>
        <taxon>Eubacteriaceae</taxon>
        <taxon>Eubacterium</taxon>
    </lineage>
</organism>
<dbReference type="RefSeq" id="WP_227208757.1">
    <property type="nucleotide sequence ID" value="NZ_JAJCLO010000014.1"/>
</dbReference>
<protein>
    <recommendedName>
        <fullName evidence="4">Zinc ribbon domain-containing protein</fullName>
    </recommendedName>
</protein>
<dbReference type="Proteomes" id="UP001215087">
    <property type="component" value="Unassembled WGS sequence"/>
</dbReference>